<feature type="domain" description="Glycosyltransferase subfamily 4-like N-terminal" evidence="4">
    <location>
        <begin position="16"/>
        <end position="172"/>
    </location>
</feature>
<feature type="domain" description="Glycosyl transferase family 1" evidence="3">
    <location>
        <begin position="182"/>
        <end position="342"/>
    </location>
</feature>
<protein>
    <submittedName>
        <fullName evidence="5">Glycosyltransferase</fullName>
    </submittedName>
</protein>
<dbReference type="SUPFAM" id="SSF53756">
    <property type="entry name" value="UDP-Glycosyltransferase/glycogen phosphorylase"/>
    <property type="match status" value="1"/>
</dbReference>
<dbReference type="Pfam" id="PF00534">
    <property type="entry name" value="Glycos_transf_1"/>
    <property type="match status" value="1"/>
</dbReference>
<organism evidence="5 6">
    <name type="scientific">Ideonella livida</name>
    <dbReference type="NCBI Taxonomy" id="2707176"/>
    <lineage>
        <taxon>Bacteria</taxon>
        <taxon>Pseudomonadati</taxon>
        <taxon>Pseudomonadota</taxon>
        <taxon>Betaproteobacteria</taxon>
        <taxon>Burkholderiales</taxon>
        <taxon>Sphaerotilaceae</taxon>
        <taxon>Ideonella</taxon>
    </lineage>
</organism>
<dbReference type="Pfam" id="PF13439">
    <property type="entry name" value="Glyco_transf_4"/>
    <property type="match status" value="1"/>
</dbReference>
<name>A0A7C9PJ74_9BURK</name>
<evidence type="ECO:0000256" key="2">
    <source>
        <dbReference type="ARBA" id="ARBA00022679"/>
    </source>
</evidence>
<keyword evidence="2 5" id="KW-0808">Transferase</keyword>
<gene>
    <name evidence="5" type="ORF">G3A44_14265</name>
</gene>
<keyword evidence="1" id="KW-0328">Glycosyltransferase</keyword>
<reference evidence="5 6" key="1">
    <citation type="submission" date="2020-02" db="EMBL/GenBank/DDBJ databases">
        <title>Ideonella bacterium strain TBM-1.</title>
        <authorList>
            <person name="Chen W.-M."/>
        </authorList>
    </citation>
    <scope>NUCLEOTIDE SEQUENCE [LARGE SCALE GENOMIC DNA]</scope>
    <source>
        <strain evidence="5 6">TBM-1</strain>
    </source>
</reference>
<dbReference type="PANTHER" id="PTHR12526">
    <property type="entry name" value="GLYCOSYLTRANSFERASE"/>
    <property type="match status" value="1"/>
</dbReference>
<evidence type="ECO:0000259" key="3">
    <source>
        <dbReference type="Pfam" id="PF00534"/>
    </source>
</evidence>
<evidence type="ECO:0000259" key="4">
    <source>
        <dbReference type="Pfam" id="PF13439"/>
    </source>
</evidence>
<proteinExistence type="predicted"/>
<dbReference type="Gene3D" id="3.40.50.2000">
    <property type="entry name" value="Glycogen Phosphorylase B"/>
    <property type="match status" value="2"/>
</dbReference>
<dbReference type="AlphaFoldDB" id="A0A7C9PJ74"/>
<dbReference type="RefSeq" id="WP_163458204.1">
    <property type="nucleotide sequence ID" value="NZ_JAAGOH010000017.1"/>
</dbReference>
<dbReference type="EMBL" id="JAAGOH010000017">
    <property type="protein sequence ID" value="NDY92350.1"/>
    <property type="molecule type" value="Genomic_DNA"/>
</dbReference>
<dbReference type="PANTHER" id="PTHR12526:SF510">
    <property type="entry name" value="D-INOSITOL 3-PHOSPHATE GLYCOSYLTRANSFERASE"/>
    <property type="match status" value="1"/>
</dbReference>
<evidence type="ECO:0000256" key="1">
    <source>
        <dbReference type="ARBA" id="ARBA00022676"/>
    </source>
</evidence>
<dbReference type="GO" id="GO:0016757">
    <property type="term" value="F:glycosyltransferase activity"/>
    <property type="evidence" value="ECO:0007669"/>
    <property type="project" value="UniProtKB-KW"/>
</dbReference>
<evidence type="ECO:0000313" key="6">
    <source>
        <dbReference type="Proteomes" id="UP000484255"/>
    </source>
</evidence>
<sequence>MNRPVVFHVVAGSFTGSTQVAAQLVRGGLEAGLYQPVLVLSVKPGDDPSRWQALQAQGLTVETVPARSRWATVRAVRRLCLRHRPQVLVAHGFPEHLYARCAGWWAGVPVLMHVEHNSRERYSRWRRALARWLAGRTAWSIGVSEGVRQQLLAMGLAPGRTVTIGNGIDLTRFGAAAGRPLAERQPGLVMAARLVPQKDHATLLQALHLLRRDHGLAPPTWLVGQGTPERLQALRAEVQALGLQDQVQVPGHHDDVPALMAGLRVGVLSTHYEGMPLTLLEAMAAGMAVVGSAVPGVQELLRDGVDGLLVPPRDPAALAAALHRLLTEEALAQRLATAARQRACAEFSWTRTQAEYDRLILQSLARPPAGG</sequence>
<dbReference type="InterPro" id="IPR001296">
    <property type="entry name" value="Glyco_trans_1"/>
</dbReference>
<accession>A0A7C9PJ74</accession>
<dbReference type="Proteomes" id="UP000484255">
    <property type="component" value="Unassembled WGS sequence"/>
</dbReference>
<dbReference type="InterPro" id="IPR028098">
    <property type="entry name" value="Glyco_trans_4-like_N"/>
</dbReference>
<evidence type="ECO:0000313" key="5">
    <source>
        <dbReference type="EMBL" id="NDY92350.1"/>
    </source>
</evidence>
<keyword evidence="6" id="KW-1185">Reference proteome</keyword>
<comment type="caution">
    <text evidence="5">The sequence shown here is derived from an EMBL/GenBank/DDBJ whole genome shotgun (WGS) entry which is preliminary data.</text>
</comment>